<feature type="domain" description="N-acetyltransferase" evidence="1">
    <location>
        <begin position="25"/>
        <end position="205"/>
    </location>
</feature>
<dbReference type="AlphaFoldDB" id="A0A485M096"/>
<dbReference type="EMBL" id="CAADRM010000101">
    <property type="protein sequence ID" value="VFU15074.1"/>
    <property type="molecule type" value="Genomic_DNA"/>
</dbReference>
<dbReference type="Pfam" id="PF13508">
    <property type="entry name" value="Acetyltransf_7"/>
    <property type="match status" value="1"/>
</dbReference>
<keyword evidence="2" id="KW-0808">Transferase</keyword>
<dbReference type="InterPro" id="IPR000182">
    <property type="entry name" value="GNAT_dom"/>
</dbReference>
<proteinExistence type="predicted"/>
<dbReference type="PROSITE" id="PS51186">
    <property type="entry name" value="GNAT"/>
    <property type="match status" value="1"/>
</dbReference>
<dbReference type="Gene3D" id="3.40.630.30">
    <property type="match status" value="1"/>
</dbReference>
<sequence>MAARPSMDAGKGLVFRREVEPRDVELVRSMAESTGFFSAEEVLIAEELVRERLDKGPESGYHFIFAQECPGAGPNGPMRTGCTGSTVQGMCTGRTVQTGGSGRAGEIVGYTCYGPVPGTQSSFDLYWIVVRQDRRGGGIGRALLAQTEEAVASLGGSRLYAETSSRELYDPTRRFYRSAGFRQEAFLENFYAPGDGKIIFVKEIA</sequence>
<accession>A0A485M096</accession>
<dbReference type="SUPFAM" id="SSF55729">
    <property type="entry name" value="Acyl-CoA N-acyltransferases (Nat)"/>
    <property type="match status" value="1"/>
</dbReference>
<evidence type="ECO:0000259" key="1">
    <source>
        <dbReference type="PROSITE" id="PS51186"/>
    </source>
</evidence>
<dbReference type="CDD" id="cd04301">
    <property type="entry name" value="NAT_SF"/>
    <property type="match status" value="1"/>
</dbReference>
<gene>
    <name evidence="2" type="ORF">SCFA_380016</name>
</gene>
<dbReference type="GO" id="GO:0016747">
    <property type="term" value="F:acyltransferase activity, transferring groups other than amino-acyl groups"/>
    <property type="evidence" value="ECO:0007669"/>
    <property type="project" value="InterPro"/>
</dbReference>
<organism evidence="2">
    <name type="scientific">anaerobic digester metagenome</name>
    <dbReference type="NCBI Taxonomy" id="1263854"/>
    <lineage>
        <taxon>unclassified sequences</taxon>
        <taxon>metagenomes</taxon>
        <taxon>ecological metagenomes</taxon>
    </lineage>
</organism>
<name>A0A485M096_9ZZZZ</name>
<protein>
    <submittedName>
        <fullName evidence="2">Acetyltransferase (GNAT) family protein</fullName>
    </submittedName>
</protein>
<reference evidence="2" key="1">
    <citation type="submission" date="2019-03" db="EMBL/GenBank/DDBJ databases">
        <authorList>
            <person name="Hao L."/>
        </authorList>
    </citation>
    <scope>NUCLEOTIDE SEQUENCE</scope>
</reference>
<dbReference type="InterPro" id="IPR016181">
    <property type="entry name" value="Acyl_CoA_acyltransferase"/>
</dbReference>
<evidence type="ECO:0000313" key="2">
    <source>
        <dbReference type="EMBL" id="VFU15074.1"/>
    </source>
</evidence>